<evidence type="ECO:0000313" key="3">
    <source>
        <dbReference type="Proteomes" id="UP001162480"/>
    </source>
</evidence>
<organism evidence="2 3">
    <name type="scientific">Octopus vulgaris</name>
    <name type="common">Common octopus</name>
    <dbReference type="NCBI Taxonomy" id="6645"/>
    <lineage>
        <taxon>Eukaryota</taxon>
        <taxon>Metazoa</taxon>
        <taxon>Spiralia</taxon>
        <taxon>Lophotrochozoa</taxon>
        <taxon>Mollusca</taxon>
        <taxon>Cephalopoda</taxon>
        <taxon>Coleoidea</taxon>
        <taxon>Octopodiformes</taxon>
        <taxon>Octopoda</taxon>
        <taxon>Incirrata</taxon>
        <taxon>Octopodidae</taxon>
        <taxon>Octopus</taxon>
    </lineage>
</organism>
<gene>
    <name evidence="2" type="ORF">OCTVUL_1B024013</name>
</gene>
<proteinExistence type="predicted"/>
<accession>A0AA36AI45</accession>
<dbReference type="Proteomes" id="UP001162480">
    <property type="component" value="Chromosome 1"/>
</dbReference>
<protein>
    <submittedName>
        <fullName evidence="2">Uncharacterized protein</fullName>
    </submittedName>
</protein>
<feature type="compositionally biased region" description="Polar residues" evidence="1">
    <location>
        <begin position="30"/>
        <end position="46"/>
    </location>
</feature>
<evidence type="ECO:0000256" key="1">
    <source>
        <dbReference type="SAM" id="MobiDB-lite"/>
    </source>
</evidence>
<reference evidence="2" key="1">
    <citation type="submission" date="2023-08" db="EMBL/GenBank/DDBJ databases">
        <authorList>
            <person name="Alioto T."/>
            <person name="Alioto T."/>
            <person name="Gomez Garrido J."/>
        </authorList>
    </citation>
    <scope>NUCLEOTIDE SEQUENCE</scope>
</reference>
<dbReference type="EMBL" id="OX597814">
    <property type="protein sequence ID" value="CAI9715422.1"/>
    <property type="molecule type" value="Genomic_DNA"/>
</dbReference>
<dbReference type="AlphaFoldDB" id="A0AA36AI45"/>
<sequence length="68" mass="7213">MLTVTIAHSNQGASDNYECESTQRYHSLSTSANCDNDINGPTSSAPPSLAEPLFGPYDRCSDNSKGST</sequence>
<evidence type="ECO:0000313" key="2">
    <source>
        <dbReference type="EMBL" id="CAI9715422.1"/>
    </source>
</evidence>
<feature type="region of interest" description="Disordered" evidence="1">
    <location>
        <begin position="30"/>
        <end position="68"/>
    </location>
</feature>
<name>A0AA36AI45_OCTVU</name>
<keyword evidence="3" id="KW-1185">Reference proteome</keyword>